<comment type="caution">
    <text evidence="1">The sequence shown here is derived from an EMBL/GenBank/DDBJ whole genome shotgun (WGS) entry which is preliminary data.</text>
</comment>
<dbReference type="Gene3D" id="3.30.420.10">
    <property type="entry name" value="Ribonuclease H-like superfamily/Ribonuclease H"/>
    <property type="match status" value="1"/>
</dbReference>
<dbReference type="EMBL" id="MU155284">
    <property type="protein sequence ID" value="KAF9476734.1"/>
    <property type="molecule type" value="Genomic_DNA"/>
</dbReference>
<dbReference type="OrthoDB" id="3226274at2759"/>
<dbReference type="GO" id="GO:0003676">
    <property type="term" value="F:nucleic acid binding"/>
    <property type="evidence" value="ECO:0007669"/>
    <property type="project" value="InterPro"/>
</dbReference>
<keyword evidence="2" id="KW-1185">Reference proteome</keyword>
<organism evidence="1 2">
    <name type="scientific">Pholiota conissans</name>
    <dbReference type="NCBI Taxonomy" id="109636"/>
    <lineage>
        <taxon>Eukaryota</taxon>
        <taxon>Fungi</taxon>
        <taxon>Dikarya</taxon>
        <taxon>Basidiomycota</taxon>
        <taxon>Agaricomycotina</taxon>
        <taxon>Agaricomycetes</taxon>
        <taxon>Agaricomycetidae</taxon>
        <taxon>Agaricales</taxon>
        <taxon>Agaricineae</taxon>
        <taxon>Strophariaceae</taxon>
        <taxon>Pholiota</taxon>
    </lineage>
</organism>
<dbReference type="InterPro" id="IPR036397">
    <property type="entry name" value="RNaseH_sf"/>
</dbReference>
<accession>A0A9P5YWG7</accession>
<gene>
    <name evidence="1" type="ORF">BDN70DRAFT_811758</name>
</gene>
<protein>
    <submittedName>
        <fullName evidence="1">Uncharacterized protein</fullName>
    </submittedName>
</protein>
<sequence length="68" mass="7922">MNPMEHVWSQLDCRLRQRQPHPTNKAKLWDTIVETWADMEDSFLFSLYGSMTRRVAALGAANGSYTKY</sequence>
<evidence type="ECO:0000313" key="2">
    <source>
        <dbReference type="Proteomes" id="UP000807469"/>
    </source>
</evidence>
<evidence type="ECO:0000313" key="1">
    <source>
        <dbReference type="EMBL" id="KAF9476734.1"/>
    </source>
</evidence>
<dbReference type="Proteomes" id="UP000807469">
    <property type="component" value="Unassembled WGS sequence"/>
</dbReference>
<proteinExistence type="predicted"/>
<reference evidence="1" key="1">
    <citation type="submission" date="2020-11" db="EMBL/GenBank/DDBJ databases">
        <authorList>
            <consortium name="DOE Joint Genome Institute"/>
            <person name="Ahrendt S."/>
            <person name="Riley R."/>
            <person name="Andreopoulos W."/>
            <person name="Labutti K."/>
            <person name="Pangilinan J."/>
            <person name="Ruiz-Duenas F.J."/>
            <person name="Barrasa J.M."/>
            <person name="Sanchez-Garcia M."/>
            <person name="Camarero S."/>
            <person name="Miyauchi S."/>
            <person name="Serrano A."/>
            <person name="Linde D."/>
            <person name="Babiker R."/>
            <person name="Drula E."/>
            <person name="Ayuso-Fernandez I."/>
            <person name="Pacheco R."/>
            <person name="Padilla G."/>
            <person name="Ferreira P."/>
            <person name="Barriuso J."/>
            <person name="Kellner H."/>
            <person name="Castanera R."/>
            <person name="Alfaro M."/>
            <person name="Ramirez L."/>
            <person name="Pisabarro A.G."/>
            <person name="Kuo A."/>
            <person name="Tritt A."/>
            <person name="Lipzen A."/>
            <person name="He G."/>
            <person name="Yan M."/>
            <person name="Ng V."/>
            <person name="Cullen D."/>
            <person name="Martin F."/>
            <person name="Rosso M.-N."/>
            <person name="Henrissat B."/>
            <person name="Hibbett D."/>
            <person name="Martinez A.T."/>
            <person name="Grigoriev I.V."/>
        </authorList>
    </citation>
    <scope>NUCLEOTIDE SEQUENCE</scope>
    <source>
        <strain evidence="1">CIRM-BRFM 674</strain>
    </source>
</reference>
<dbReference type="AlphaFoldDB" id="A0A9P5YWG7"/>
<name>A0A9P5YWG7_9AGAR</name>